<gene>
    <name evidence="2" type="ORF">PUP29_09670</name>
</gene>
<dbReference type="AlphaFoldDB" id="A0AAU8A7I3"/>
<dbReference type="CDD" id="cd19958">
    <property type="entry name" value="pyocin_knob"/>
    <property type="match status" value="2"/>
</dbReference>
<dbReference type="InterPro" id="IPR037053">
    <property type="entry name" value="Phage_tail_collar_dom_sf"/>
</dbReference>
<proteinExistence type="predicted"/>
<organism evidence="2">
    <name type="scientific">Christensenella massiliensis</name>
    <dbReference type="NCBI Taxonomy" id="1805714"/>
    <lineage>
        <taxon>Bacteria</taxon>
        <taxon>Bacillati</taxon>
        <taxon>Bacillota</taxon>
        <taxon>Clostridia</taxon>
        <taxon>Christensenellales</taxon>
        <taxon>Christensenellaceae</taxon>
        <taxon>Christensenella</taxon>
    </lineage>
</organism>
<evidence type="ECO:0000313" key="2">
    <source>
        <dbReference type="EMBL" id="XCC61793.1"/>
    </source>
</evidence>
<name>A0AAU8A7I3_9FIRM</name>
<reference evidence="2" key="1">
    <citation type="submission" date="2023-02" db="EMBL/GenBank/DDBJ databases">
        <title>Gut commensal Christensenella minuta modulates host metabolism via a new class of secondary bile acids.</title>
        <authorList>
            <person name="Liu C."/>
        </authorList>
    </citation>
    <scope>NUCLEOTIDE SEQUENCE</scope>
    <source>
        <strain evidence="2">CA70</strain>
    </source>
</reference>
<dbReference type="Gene3D" id="3.90.1340.10">
    <property type="entry name" value="Phage tail collar domain"/>
    <property type="match status" value="1"/>
</dbReference>
<accession>A0AAU8A7I3</accession>
<feature type="domain" description="Phage tail collar" evidence="1">
    <location>
        <begin position="142"/>
        <end position="200"/>
    </location>
</feature>
<dbReference type="RefSeq" id="WP_079546109.1">
    <property type="nucleotide sequence ID" value="NZ_CP117826.1"/>
</dbReference>
<dbReference type="SUPFAM" id="SSF88874">
    <property type="entry name" value="Receptor-binding domain of short tail fibre protein gp12"/>
    <property type="match status" value="1"/>
</dbReference>
<dbReference type="InterPro" id="IPR011083">
    <property type="entry name" value="Phage_tail_collar_dom"/>
</dbReference>
<protein>
    <submittedName>
        <fullName evidence="2">Tail fiber protein</fullName>
    </submittedName>
</protein>
<dbReference type="Pfam" id="PF07484">
    <property type="entry name" value="Collar"/>
    <property type="match status" value="1"/>
</dbReference>
<sequence>MALQDYKITEQDYTGKDVASLPDEPSEAGVSAAELKAAFDRLTKEVVVPKHNSLVDASMGTGGAGNIGAEAVESGAGDTVQSNLNYLRDKLKSEIESCIPKEDIVQVQGRSETKVMSQRAVSDAIDAAGGGGGGAGDAEPVGTIKQFGGETLPDGYLWCDGASYPANGDYLKLFEVIGTAYNGEDDAEGTFRVPDLRGRVAVGKNTGTFGALGKTGGEETHTLTNLEIPRANVISSSGFRASPDAGSGSGSLCLPYSGGANGGGTTSWVIEGGGGAHNNLQPYLVCHYIIKYDKTYGEIGVTAPPCIWEFSASDWILGEDSVYTLSIPENEHRRGEYCVLTALYDTSEEGKMKAVLFEMEKDGDGNITVYSDAAFPGTAYIDRVYMVPAGRVLTVNGQGPDADGDVTVAEVENAQKLGGELPEYFAAAADSLNYRKQLTSSDDLNDYFAEPGVYQAAAAKNMPSSDAYGVLIVFIANTYAVQLYFSRVQNRAYFRTREDGQAITPWLALFTAGSNATESDFNNIAKNGSYGIFGSGTDKHAPYAGAYGTLQVYQSNQYITQTFISVTDAKTSVRAYNGSVWTAWKTL</sequence>
<evidence type="ECO:0000259" key="1">
    <source>
        <dbReference type="Pfam" id="PF07484"/>
    </source>
</evidence>
<dbReference type="EMBL" id="CP117826">
    <property type="protein sequence ID" value="XCC61793.1"/>
    <property type="molecule type" value="Genomic_DNA"/>
</dbReference>